<evidence type="ECO:0000256" key="1">
    <source>
        <dbReference type="SAM" id="SignalP"/>
    </source>
</evidence>
<name>A0A1Q3D575_CEPFO</name>
<protein>
    <recommendedName>
        <fullName evidence="4">Thionin-like protein 2</fullName>
    </recommendedName>
</protein>
<evidence type="ECO:0000313" key="2">
    <source>
        <dbReference type="EMBL" id="GAV87463.1"/>
    </source>
</evidence>
<accession>A0A1Q3D575</accession>
<dbReference type="OrthoDB" id="1488926at2759"/>
<dbReference type="InterPro" id="IPR038975">
    <property type="entry name" value="THNL"/>
</dbReference>
<feature type="chain" id="PRO_5011981246" description="Thionin-like protein 2" evidence="1">
    <location>
        <begin position="26"/>
        <end position="103"/>
    </location>
</feature>
<sequence length="103" mass="11270">MVKTRANSLLVVCLLFGLLVQQSTALFCYTKCMCQCIFFALFVTCPVMCLFKCQSNRPPMTSSEFCEIGCSLSSCAHLNNKDDPGKVKGCLDSCSNTCVATRT</sequence>
<dbReference type="Proteomes" id="UP000187406">
    <property type="component" value="Unassembled WGS sequence"/>
</dbReference>
<keyword evidence="1" id="KW-0732">Signal</keyword>
<evidence type="ECO:0008006" key="4">
    <source>
        <dbReference type="Google" id="ProtNLM"/>
    </source>
</evidence>
<dbReference type="PANTHER" id="PTHR36312:SF15">
    <property type="entry name" value="THIONIN-LIKE PROTEIN"/>
    <property type="match status" value="1"/>
</dbReference>
<feature type="signal peptide" evidence="1">
    <location>
        <begin position="1"/>
        <end position="25"/>
    </location>
</feature>
<evidence type="ECO:0000313" key="3">
    <source>
        <dbReference type="Proteomes" id="UP000187406"/>
    </source>
</evidence>
<keyword evidence="3" id="KW-1185">Reference proteome</keyword>
<gene>
    <name evidence="2" type="ORF">CFOL_v3_30889</name>
</gene>
<proteinExistence type="predicted"/>
<dbReference type="PANTHER" id="PTHR36312">
    <property type="entry name" value="THIONIN-LIKE PROTEIN 1"/>
    <property type="match status" value="1"/>
</dbReference>
<dbReference type="InParanoid" id="A0A1Q3D575"/>
<comment type="caution">
    <text evidence="2">The sequence shown here is derived from an EMBL/GenBank/DDBJ whole genome shotgun (WGS) entry which is preliminary data.</text>
</comment>
<dbReference type="AlphaFoldDB" id="A0A1Q3D575"/>
<organism evidence="2 3">
    <name type="scientific">Cephalotus follicularis</name>
    <name type="common">Albany pitcher plant</name>
    <dbReference type="NCBI Taxonomy" id="3775"/>
    <lineage>
        <taxon>Eukaryota</taxon>
        <taxon>Viridiplantae</taxon>
        <taxon>Streptophyta</taxon>
        <taxon>Embryophyta</taxon>
        <taxon>Tracheophyta</taxon>
        <taxon>Spermatophyta</taxon>
        <taxon>Magnoliopsida</taxon>
        <taxon>eudicotyledons</taxon>
        <taxon>Gunneridae</taxon>
        <taxon>Pentapetalae</taxon>
        <taxon>rosids</taxon>
        <taxon>fabids</taxon>
        <taxon>Oxalidales</taxon>
        <taxon>Cephalotaceae</taxon>
        <taxon>Cephalotus</taxon>
    </lineage>
</organism>
<dbReference type="EMBL" id="BDDD01004331">
    <property type="protein sequence ID" value="GAV87463.1"/>
    <property type="molecule type" value="Genomic_DNA"/>
</dbReference>
<reference evidence="3" key="1">
    <citation type="submission" date="2016-04" db="EMBL/GenBank/DDBJ databases">
        <title>Cephalotus genome sequencing.</title>
        <authorList>
            <person name="Fukushima K."/>
            <person name="Hasebe M."/>
            <person name="Fang X."/>
        </authorList>
    </citation>
    <scope>NUCLEOTIDE SEQUENCE [LARGE SCALE GENOMIC DNA]</scope>
    <source>
        <strain evidence="3">cv. St1</strain>
    </source>
</reference>